<organism evidence="2 3">
    <name type="scientific">Rubus argutus</name>
    <name type="common">Southern blackberry</name>
    <dbReference type="NCBI Taxonomy" id="59490"/>
    <lineage>
        <taxon>Eukaryota</taxon>
        <taxon>Viridiplantae</taxon>
        <taxon>Streptophyta</taxon>
        <taxon>Embryophyta</taxon>
        <taxon>Tracheophyta</taxon>
        <taxon>Spermatophyta</taxon>
        <taxon>Magnoliopsida</taxon>
        <taxon>eudicotyledons</taxon>
        <taxon>Gunneridae</taxon>
        <taxon>Pentapetalae</taxon>
        <taxon>rosids</taxon>
        <taxon>fabids</taxon>
        <taxon>Rosales</taxon>
        <taxon>Rosaceae</taxon>
        <taxon>Rosoideae</taxon>
        <taxon>Rosoideae incertae sedis</taxon>
        <taxon>Rubus</taxon>
    </lineage>
</organism>
<dbReference type="Gene3D" id="1.20.1280.50">
    <property type="match status" value="1"/>
</dbReference>
<dbReference type="PROSITE" id="PS50181">
    <property type="entry name" value="FBOX"/>
    <property type="match status" value="1"/>
</dbReference>
<dbReference type="AlphaFoldDB" id="A0AAW1X7U8"/>
<dbReference type="SUPFAM" id="SSF81383">
    <property type="entry name" value="F-box domain"/>
    <property type="match status" value="1"/>
</dbReference>
<dbReference type="PANTHER" id="PTHR31672:SF13">
    <property type="entry name" value="F-BOX PROTEIN CPR30-LIKE"/>
    <property type="match status" value="1"/>
</dbReference>
<dbReference type="PANTHER" id="PTHR31672">
    <property type="entry name" value="BNACNNG10540D PROTEIN"/>
    <property type="match status" value="1"/>
</dbReference>
<evidence type="ECO:0000313" key="2">
    <source>
        <dbReference type="EMBL" id="KAK9931725.1"/>
    </source>
</evidence>
<comment type="caution">
    <text evidence="2">The sequence shown here is derived from an EMBL/GenBank/DDBJ whole genome shotgun (WGS) entry which is preliminary data.</text>
</comment>
<dbReference type="InterPro" id="IPR017451">
    <property type="entry name" value="F-box-assoc_interact_dom"/>
</dbReference>
<proteinExistence type="predicted"/>
<dbReference type="InterPro" id="IPR001810">
    <property type="entry name" value="F-box_dom"/>
</dbReference>
<dbReference type="Pfam" id="PF00646">
    <property type="entry name" value="F-box"/>
    <property type="match status" value="1"/>
</dbReference>
<dbReference type="Pfam" id="PF08268">
    <property type="entry name" value="FBA_3"/>
    <property type="match status" value="1"/>
</dbReference>
<keyword evidence="3" id="KW-1185">Reference proteome</keyword>
<dbReference type="NCBIfam" id="TIGR01640">
    <property type="entry name" value="F_box_assoc_1"/>
    <property type="match status" value="1"/>
</dbReference>
<accession>A0AAW1X7U8</accession>
<evidence type="ECO:0000313" key="3">
    <source>
        <dbReference type="Proteomes" id="UP001457282"/>
    </source>
</evidence>
<protein>
    <recommendedName>
        <fullName evidence="1">F-box domain-containing protein</fullName>
    </recommendedName>
</protein>
<gene>
    <name evidence="2" type="ORF">M0R45_018992</name>
</gene>
<dbReference type="CDD" id="cd22157">
    <property type="entry name" value="F-box_AtFBW1-like"/>
    <property type="match status" value="1"/>
</dbReference>
<dbReference type="Proteomes" id="UP001457282">
    <property type="component" value="Unassembled WGS sequence"/>
</dbReference>
<dbReference type="InterPro" id="IPR050796">
    <property type="entry name" value="SCF_F-box_component"/>
</dbReference>
<name>A0AAW1X7U8_RUBAR</name>
<dbReference type="EMBL" id="JBEDUW010000004">
    <property type="protein sequence ID" value="KAK9931725.1"/>
    <property type="molecule type" value="Genomic_DNA"/>
</dbReference>
<evidence type="ECO:0000259" key="1">
    <source>
        <dbReference type="PROSITE" id="PS50181"/>
    </source>
</evidence>
<dbReference type="InterPro" id="IPR013187">
    <property type="entry name" value="F-box-assoc_dom_typ3"/>
</dbReference>
<sequence length="401" mass="47228">MEDYHGQLTRKQKDLPAEIMHEILSRLPVKPLCRFRCVSKSWRSLIFDADFIAMHSKAIENKDVFFQRRKLVFTDGSRHRLYSLDLDRFLNQNHAVLKNRGYADNKQNNVDVDGLVAVATELDFVYNHFPRRGYDWFPFVYSCNSFLWSQSYHEFNLINPVAKESKKLPNTPKWRLPRKPFFWELYGFGFDYSTNEYKVVNGQFYYDDIVFSVYTLETDSWRQIEGHFPYEPNRYDGIVLNGGVHWLVWTVADRSLLILSFLLAEEEIREIPLPPIGNTGSIDLGVFRDWLCITLYSLTADETHNEFWVMKEYGVRESWTKMRVSIPYHELSHSGFWRESHDLMVFDRSSLVMYNFNDESSWTLSIRNIDKVDSFGSVGIYVESLASLIEQEHAASCKLVN</sequence>
<feature type="domain" description="F-box" evidence="1">
    <location>
        <begin position="9"/>
        <end position="69"/>
    </location>
</feature>
<dbReference type="InterPro" id="IPR036047">
    <property type="entry name" value="F-box-like_dom_sf"/>
</dbReference>
<reference evidence="2 3" key="1">
    <citation type="journal article" date="2023" name="G3 (Bethesda)">
        <title>A chromosome-length genome assembly and annotation of blackberry (Rubus argutus, cv. 'Hillquist').</title>
        <authorList>
            <person name="Bruna T."/>
            <person name="Aryal R."/>
            <person name="Dudchenko O."/>
            <person name="Sargent D.J."/>
            <person name="Mead D."/>
            <person name="Buti M."/>
            <person name="Cavallini A."/>
            <person name="Hytonen T."/>
            <person name="Andres J."/>
            <person name="Pham M."/>
            <person name="Weisz D."/>
            <person name="Mascagni F."/>
            <person name="Usai G."/>
            <person name="Natali L."/>
            <person name="Bassil N."/>
            <person name="Fernandez G.E."/>
            <person name="Lomsadze A."/>
            <person name="Armour M."/>
            <person name="Olukolu B."/>
            <person name="Poorten T."/>
            <person name="Britton C."/>
            <person name="Davik J."/>
            <person name="Ashrafi H."/>
            <person name="Aiden E.L."/>
            <person name="Borodovsky M."/>
            <person name="Worthington M."/>
        </authorList>
    </citation>
    <scope>NUCLEOTIDE SEQUENCE [LARGE SCALE GENOMIC DNA]</scope>
    <source>
        <strain evidence="2">PI 553951</strain>
    </source>
</reference>
<dbReference type="SMART" id="SM00256">
    <property type="entry name" value="FBOX"/>
    <property type="match status" value="1"/>
</dbReference>